<dbReference type="SUPFAM" id="SSF158442">
    <property type="entry name" value="DsbB-like"/>
    <property type="match status" value="1"/>
</dbReference>
<evidence type="ECO:0000256" key="4">
    <source>
        <dbReference type="ARBA" id="ARBA00023136"/>
    </source>
</evidence>
<dbReference type="InterPro" id="IPR024199">
    <property type="entry name" value="Uncharacterised_DsbB"/>
</dbReference>
<feature type="transmembrane region" description="Helical" evidence="5">
    <location>
        <begin position="52"/>
        <end position="71"/>
    </location>
</feature>
<dbReference type="Proteomes" id="UP000245168">
    <property type="component" value="Unassembled WGS sequence"/>
</dbReference>
<gene>
    <name evidence="6" type="ORF">DDZ18_11795</name>
</gene>
<comment type="caution">
    <text evidence="6">The sequence shown here is derived from an EMBL/GenBank/DDBJ whole genome shotgun (WGS) entry which is preliminary data.</text>
</comment>
<keyword evidence="3 5" id="KW-1133">Transmembrane helix</keyword>
<evidence type="ECO:0000313" key="7">
    <source>
        <dbReference type="Proteomes" id="UP000245168"/>
    </source>
</evidence>
<evidence type="ECO:0000256" key="1">
    <source>
        <dbReference type="ARBA" id="ARBA00004141"/>
    </source>
</evidence>
<dbReference type="OrthoDB" id="9808637at2"/>
<organism evidence="6 7">
    <name type="scientific">Marinicauda salina</name>
    <dbReference type="NCBI Taxonomy" id="2135793"/>
    <lineage>
        <taxon>Bacteria</taxon>
        <taxon>Pseudomonadati</taxon>
        <taxon>Pseudomonadota</taxon>
        <taxon>Alphaproteobacteria</taxon>
        <taxon>Maricaulales</taxon>
        <taxon>Maricaulaceae</taxon>
        <taxon>Marinicauda</taxon>
    </lineage>
</organism>
<dbReference type="Gene3D" id="1.20.1550.10">
    <property type="entry name" value="DsbB-like"/>
    <property type="match status" value="1"/>
</dbReference>
<keyword evidence="4 5" id="KW-0472">Membrane</keyword>
<dbReference type="AlphaFoldDB" id="A0A2U2BS82"/>
<evidence type="ECO:0000256" key="3">
    <source>
        <dbReference type="ARBA" id="ARBA00022989"/>
    </source>
</evidence>
<evidence type="ECO:0000256" key="5">
    <source>
        <dbReference type="SAM" id="Phobius"/>
    </source>
</evidence>
<accession>A0A2U2BS82</accession>
<dbReference type="RefSeq" id="WP_109253587.1">
    <property type="nucleotide sequence ID" value="NZ_QEXV01000005.1"/>
</dbReference>
<dbReference type="PIRSF" id="PIRSF033913">
    <property type="entry name" value="S-S_format_DsbB"/>
    <property type="match status" value="1"/>
</dbReference>
<keyword evidence="2 5" id="KW-0812">Transmembrane</keyword>
<evidence type="ECO:0000313" key="6">
    <source>
        <dbReference type="EMBL" id="PWE16864.1"/>
    </source>
</evidence>
<dbReference type="GO" id="GO:0015035">
    <property type="term" value="F:protein-disulfide reductase activity"/>
    <property type="evidence" value="ECO:0007669"/>
    <property type="project" value="InterPro"/>
</dbReference>
<sequence>MTDAAAFLRTQSAPTRWPLWGAFASIALLLGALGFEFIGGYPPCPMCYVQRWIHVAAAVLGLGLVGAYAFAPETRRYARWGAAALGLVFVGSALYAARHAGIEYGLIEGPASCTASGGSPNFSLDDLNAALGAGQRVVLCDEIAWSLFGISMAGWNALISAGLAAVSFVAASRREEAPA</sequence>
<dbReference type="GO" id="GO:0016020">
    <property type="term" value="C:membrane"/>
    <property type="evidence" value="ECO:0007669"/>
    <property type="project" value="UniProtKB-SubCell"/>
</dbReference>
<evidence type="ECO:0000256" key="2">
    <source>
        <dbReference type="ARBA" id="ARBA00022692"/>
    </source>
</evidence>
<proteinExistence type="predicted"/>
<name>A0A2U2BS82_9PROT</name>
<dbReference type="InterPro" id="IPR023380">
    <property type="entry name" value="DsbB-like_sf"/>
</dbReference>
<dbReference type="InterPro" id="IPR003752">
    <property type="entry name" value="DiS_bond_form_DsbB/BdbC"/>
</dbReference>
<dbReference type="GO" id="GO:0006457">
    <property type="term" value="P:protein folding"/>
    <property type="evidence" value="ECO:0007669"/>
    <property type="project" value="InterPro"/>
</dbReference>
<reference evidence="7" key="1">
    <citation type="submission" date="2018-05" db="EMBL/GenBank/DDBJ databases">
        <authorList>
            <person name="Liu B.-T."/>
        </authorList>
    </citation>
    <scope>NUCLEOTIDE SEQUENCE [LARGE SCALE GENOMIC DNA]</scope>
    <source>
        <strain evidence="7">WD6-1</strain>
    </source>
</reference>
<feature type="transmembrane region" description="Helical" evidence="5">
    <location>
        <begin position="77"/>
        <end position="97"/>
    </location>
</feature>
<dbReference type="Pfam" id="PF02600">
    <property type="entry name" value="DsbB"/>
    <property type="match status" value="1"/>
</dbReference>
<keyword evidence="7" id="KW-1185">Reference proteome</keyword>
<feature type="transmembrane region" description="Helical" evidence="5">
    <location>
        <begin position="20"/>
        <end position="40"/>
    </location>
</feature>
<dbReference type="EMBL" id="QEXV01000005">
    <property type="protein sequence ID" value="PWE16864.1"/>
    <property type="molecule type" value="Genomic_DNA"/>
</dbReference>
<comment type="subcellular location">
    <subcellularLocation>
        <location evidence="1">Membrane</location>
        <topology evidence="1">Multi-pass membrane protein</topology>
    </subcellularLocation>
</comment>
<protein>
    <submittedName>
        <fullName evidence="6">Disulfide bond formation protein B</fullName>
    </submittedName>
</protein>